<proteinExistence type="evidence at transcript level"/>
<dbReference type="EMBL" id="BT144535">
    <property type="protein sequence ID" value="AFK44329.1"/>
    <property type="molecule type" value="mRNA"/>
</dbReference>
<organism evidence="1">
    <name type="scientific">Lotus japonicus</name>
    <name type="common">Lotus corniculatus var. japonicus</name>
    <dbReference type="NCBI Taxonomy" id="34305"/>
    <lineage>
        <taxon>Eukaryota</taxon>
        <taxon>Viridiplantae</taxon>
        <taxon>Streptophyta</taxon>
        <taxon>Embryophyta</taxon>
        <taxon>Tracheophyta</taxon>
        <taxon>Spermatophyta</taxon>
        <taxon>Magnoliopsida</taxon>
        <taxon>eudicotyledons</taxon>
        <taxon>Gunneridae</taxon>
        <taxon>Pentapetalae</taxon>
        <taxon>rosids</taxon>
        <taxon>fabids</taxon>
        <taxon>Fabales</taxon>
        <taxon>Fabaceae</taxon>
        <taxon>Papilionoideae</taxon>
        <taxon>50 kb inversion clade</taxon>
        <taxon>NPAAA clade</taxon>
        <taxon>Hologalegina</taxon>
        <taxon>robinioid clade</taxon>
        <taxon>Loteae</taxon>
        <taxon>Lotus</taxon>
    </lineage>
</organism>
<reference evidence="1" key="1">
    <citation type="submission" date="2012-05" db="EMBL/GenBank/DDBJ databases">
        <authorList>
            <person name="Krishnakumar V."/>
            <person name="Cheung F."/>
            <person name="Xiao Y."/>
            <person name="Chan A."/>
            <person name="Moskal W.A."/>
            <person name="Town C.D."/>
        </authorList>
    </citation>
    <scope>NUCLEOTIDE SEQUENCE</scope>
</reference>
<accession>I3SVN7</accession>
<sequence>MLFKGFPDGCDSLKVLKYGALETGSSARWATELEEHAKPLITEVISRF</sequence>
<evidence type="ECO:0000313" key="1">
    <source>
        <dbReference type="EMBL" id="AFK44329.1"/>
    </source>
</evidence>
<protein>
    <submittedName>
        <fullName evidence="1">Uncharacterized protein</fullName>
    </submittedName>
</protein>
<dbReference type="AlphaFoldDB" id="I3SVN7"/>
<name>I3SVN7_LOTJA</name>